<name>A0AA39FX89_9HYME</name>
<comment type="caution">
    <text evidence="3">The sequence shown here is derived from an EMBL/GenBank/DDBJ whole genome shotgun (WGS) entry which is preliminary data.</text>
</comment>
<keyword evidence="4" id="KW-1185">Reference proteome</keyword>
<keyword evidence="1" id="KW-0245">EGF-like domain</keyword>
<dbReference type="Proteomes" id="UP001168990">
    <property type="component" value="Unassembled WGS sequence"/>
</dbReference>
<feature type="domain" description="EGF-like" evidence="2">
    <location>
        <begin position="108"/>
        <end position="149"/>
    </location>
</feature>
<organism evidence="3 4">
    <name type="scientific">Microctonus aethiopoides</name>
    <dbReference type="NCBI Taxonomy" id="144406"/>
    <lineage>
        <taxon>Eukaryota</taxon>
        <taxon>Metazoa</taxon>
        <taxon>Ecdysozoa</taxon>
        <taxon>Arthropoda</taxon>
        <taxon>Hexapoda</taxon>
        <taxon>Insecta</taxon>
        <taxon>Pterygota</taxon>
        <taxon>Neoptera</taxon>
        <taxon>Endopterygota</taxon>
        <taxon>Hymenoptera</taxon>
        <taxon>Apocrita</taxon>
        <taxon>Ichneumonoidea</taxon>
        <taxon>Braconidae</taxon>
        <taxon>Euphorinae</taxon>
        <taxon>Microctonus</taxon>
    </lineage>
</organism>
<dbReference type="PROSITE" id="PS01186">
    <property type="entry name" value="EGF_2"/>
    <property type="match status" value="1"/>
</dbReference>
<feature type="disulfide bond" evidence="1">
    <location>
        <begin position="117"/>
        <end position="134"/>
    </location>
</feature>
<dbReference type="AlphaFoldDB" id="A0AA39FX89"/>
<dbReference type="PANTHER" id="PTHR22963:SF39">
    <property type="entry name" value="DUMPY"/>
    <property type="match status" value="1"/>
</dbReference>
<gene>
    <name evidence="3" type="ORF">PV328_001359</name>
</gene>
<accession>A0AA39FX89</accession>
<dbReference type="PANTHER" id="PTHR22963">
    <property type="entry name" value="ENDOGLIN-RELATED"/>
    <property type="match status" value="1"/>
</dbReference>
<keyword evidence="1" id="KW-1015">Disulfide bond</keyword>
<dbReference type="EMBL" id="JAQQBS010000001">
    <property type="protein sequence ID" value="KAK0177291.1"/>
    <property type="molecule type" value="Genomic_DNA"/>
</dbReference>
<evidence type="ECO:0000313" key="3">
    <source>
        <dbReference type="EMBL" id="KAK0177291.1"/>
    </source>
</evidence>
<dbReference type="PROSITE" id="PS50026">
    <property type="entry name" value="EGF_3"/>
    <property type="match status" value="1"/>
</dbReference>
<dbReference type="InterPro" id="IPR000742">
    <property type="entry name" value="EGF"/>
</dbReference>
<comment type="caution">
    <text evidence="1">Lacks conserved residue(s) required for the propagation of feature annotation.</text>
</comment>
<reference evidence="3" key="2">
    <citation type="submission" date="2023-03" db="EMBL/GenBank/DDBJ databases">
        <authorList>
            <person name="Inwood S.N."/>
            <person name="Skelly J.G."/>
            <person name="Guhlin J."/>
            <person name="Harrop T.W.R."/>
            <person name="Goldson S.G."/>
            <person name="Dearden P.K."/>
        </authorList>
    </citation>
    <scope>NUCLEOTIDE SEQUENCE</scope>
    <source>
        <strain evidence="3">Irish</strain>
        <tissue evidence="3">Whole body</tissue>
    </source>
</reference>
<proteinExistence type="predicted"/>
<evidence type="ECO:0000256" key="1">
    <source>
        <dbReference type="PROSITE-ProRule" id="PRU00076"/>
    </source>
</evidence>
<reference evidence="3" key="1">
    <citation type="journal article" date="2023" name="bioRxiv">
        <title>Scaffold-level genome assemblies of two parasitoid biocontrol wasps reveal the parthenogenesis mechanism and an associated novel virus.</title>
        <authorList>
            <person name="Inwood S."/>
            <person name="Skelly J."/>
            <person name="Guhlin J."/>
            <person name="Harrop T."/>
            <person name="Goldson S."/>
            <person name="Dearden P."/>
        </authorList>
    </citation>
    <scope>NUCLEOTIDE SEQUENCE</scope>
    <source>
        <strain evidence="3">Irish</strain>
        <tissue evidence="3">Whole body</tissue>
    </source>
</reference>
<protein>
    <recommendedName>
        <fullName evidence="2">EGF-like domain-containing protein</fullName>
    </recommendedName>
</protein>
<sequence length="212" mass="23412">MNAIFVVLTVTGCLVPLLISFGYGITKLLEKNCSKNDDCLISEICENYKCINLCSKLECGRNEGCFAYNHTVSCKCAPGFSINTNKNETCQKFHYGTSCGIDYTETFYDDMCDKVQCNENEICLNHITNNNHSCECKFGYIPNSEQKCVKKVSSGCSTDKHCHFSEICKNGACVSACSDLNCNKMNFYTLNACLAYDHDATCGCGDGLQEAC</sequence>
<evidence type="ECO:0000259" key="2">
    <source>
        <dbReference type="PROSITE" id="PS50026"/>
    </source>
</evidence>
<evidence type="ECO:0000313" key="4">
    <source>
        <dbReference type="Proteomes" id="UP001168990"/>
    </source>
</evidence>